<protein>
    <recommendedName>
        <fullName evidence="2">Zn(2)-C6 fungal-type domain-containing protein</fullName>
    </recommendedName>
</protein>
<evidence type="ECO:0000313" key="4">
    <source>
        <dbReference type="Proteomes" id="UP000266272"/>
    </source>
</evidence>
<dbReference type="GO" id="GO:0000981">
    <property type="term" value="F:DNA-binding transcription factor activity, RNA polymerase II-specific"/>
    <property type="evidence" value="ECO:0007669"/>
    <property type="project" value="InterPro"/>
</dbReference>
<comment type="caution">
    <text evidence="3">The sequence shown here is derived from an EMBL/GenBank/DDBJ whole genome shotgun (WGS) entry which is preliminary data.</text>
</comment>
<organism evidence="3 4">
    <name type="scientific">Trichoderma arundinaceum</name>
    <dbReference type="NCBI Taxonomy" id="490622"/>
    <lineage>
        <taxon>Eukaryota</taxon>
        <taxon>Fungi</taxon>
        <taxon>Dikarya</taxon>
        <taxon>Ascomycota</taxon>
        <taxon>Pezizomycotina</taxon>
        <taxon>Sordariomycetes</taxon>
        <taxon>Hypocreomycetidae</taxon>
        <taxon>Hypocreales</taxon>
        <taxon>Hypocreaceae</taxon>
        <taxon>Trichoderma</taxon>
    </lineage>
</organism>
<dbReference type="SUPFAM" id="SSF57701">
    <property type="entry name" value="Zn2/Cys6 DNA-binding domain"/>
    <property type="match status" value="1"/>
</dbReference>
<dbReference type="InterPro" id="IPR021858">
    <property type="entry name" value="Fun_TF"/>
</dbReference>
<feature type="domain" description="Zn(2)-C6 fungal-type" evidence="2">
    <location>
        <begin position="10"/>
        <end position="38"/>
    </location>
</feature>
<dbReference type="Gene3D" id="4.10.240.10">
    <property type="entry name" value="Zn(2)-C6 fungal-type DNA-binding domain"/>
    <property type="match status" value="1"/>
</dbReference>
<dbReference type="PROSITE" id="PS00463">
    <property type="entry name" value="ZN2_CY6_FUNGAL_1"/>
    <property type="match status" value="1"/>
</dbReference>
<dbReference type="OrthoDB" id="3525185at2759"/>
<keyword evidence="4" id="KW-1185">Reference proteome</keyword>
<evidence type="ECO:0000313" key="3">
    <source>
        <dbReference type="EMBL" id="RFU81151.1"/>
    </source>
</evidence>
<dbReference type="GO" id="GO:0008270">
    <property type="term" value="F:zinc ion binding"/>
    <property type="evidence" value="ECO:0007669"/>
    <property type="project" value="InterPro"/>
</dbReference>
<dbReference type="PANTHER" id="PTHR38111">
    <property type="entry name" value="ZN(2)-C6 FUNGAL-TYPE DOMAIN-CONTAINING PROTEIN-RELATED"/>
    <property type="match status" value="1"/>
</dbReference>
<dbReference type="InterPro" id="IPR053178">
    <property type="entry name" value="Osmoadaptation_assoc"/>
</dbReference>
<dbReference type="PANTHER" id="PTHR38111:SF11">
    <property type="entry name" value="TRANSCRIPTION FACTOR DOMAIN-CONTAINING PROTEIN-RELATED"/>
    <property type="match status" value="1"/>
</dbReference>
<keyword evidence="1" id="KW-0539">Nucleus</keyword>
<dbReference type="PROSITE" id="PS50048">
    <property type="entry name" value="ZN2_CY6_FUNGAL_2"/>
    <property type="match status" value="1"/>
</dbReference>
<dbReference type="InterPro" id="IPR036864">
    <property type="entry name" value="Zn2-C6_fun-type_DNA-bd_sf"/>
</dbReference>
<dbReference type="Pfam" id="PF11951">
    <property type="entry name" value="Fungal_trans_2"/>
    <property type="match status" value="1"/>
</dbReference>
<evidence type="ECO:0000256" key="1">
    <source>
        <dbReference type="ARBA" id="ARBA00023242"/>
    </source>
</evidence>
<name>A0A395P079_TRIAR</name>
<sequence length="490" mass="53548">MVNVAGRSRGCATCRKRRVKCDQSLPECLRCLNMGLQCPGARTDAFFVHTVIPNTSLRDSSAALITIKTKSPRSNVINLSPLPGPQPSRAAAFDQLFVSHFIDFFFGPVKPSSPMPGGTSRTWLHELPSFLASPYLSPVQCSIRAASMLSYGTAVGDVSIKTEACRWYMRALQGLRFLLSHEYSSSPEGAVCAAVMLIHFETSAGTSPKAWQKHVKGAASLLEAQGPERCRSGFMHQIFSHLRLQTFVAAMAENELHPFASPEWTTTPFEIHHKLIFDKLVDILFAVQRCLSVANRLIAPQVGDARQLTTELGILIQDARFQIQQWRSECMFYASQKGEQGDQEKSVLTAEGDATTSLDTHDFMLPFTDVPTAALISLYDAANVIVLRLMHLVSPTAASYDARVRQHTQSILSAHDIISATSGSMAARGSTMMVQQLKIAALWSSSSQQRAVAVSILEGYQKGGFAGISAPSSEYFADVAAHILLNYSVE</sequence>
<dbReference type="AlphaFoldDB" id="A0A395P079"/>
<proteinExistence type="predicted"/>
<dbReference type="Proteomes" id="UP000266272">
    <property type="component" value="Unassembled WGS sequence"/>
</dbReference>
<reference evidence="3 4" key="1">
    <citation type="journal article" date="2018" name="PLoS Pathog.">
        <title>Evolution of structural diversity of trichothecenes, a family of toxins produced by plant pathogenic and entomopathogenic fungi.</title>
        <authorList>
            <person name="Proctor R.H."/>
            <person name="McCormick S.P."/>
            <person name="Kim H.S."/>
            <person name="Cardoza R.E."/>
            <person name="Stanley A.M."/>
            <person name="Lindo L."/>
            <person name="Kelly A."/>
            <person name="Brown D.W."/>
            <person name="Lee T."/>
            <person name="Vaughan M.M."/>
            <person name="Alexander N.J."/>
            <person name="Busman M."/>
            <person name="Gutierrez S."/>
        </authorList>
    </citation>
    <scope>NUCLEOTIDE SEQUENCE [LARGE SCALE GENOMIC DNA]</scope>
    <source>
        <strain evidence="3 4">IBT 40837</strain>
    </source>
</reference>
<dbReference type="InterPro" id="IPR001138">
    <property type="entry name" value="Zn2Cys6_DnaBD"/>
</dbReference>
<evidence type="ECO:0000259" key="2">
    <source>
        <dbReference type="PROSITE" id="PS50048"/>
    </source>
</evidence>
<dbReference type="CDD" id="cd00067">
    <property type="entry name" value="GAL4"/>
    <property type="match status" value="1"/>
</dbReference>
<dbReference type="SMART" id="SM00066">
    <property type="entry name" value="GAL4"/>
    <property type="match status" value="1"/>
</dbReference>
<accession>A0A395P079</accession>
<dbReference type="Pfam" id="PF00172">
    <property type="entry name" value="Zn_clus"/>
    <property type="match status" value="1"/>
</dbReference>
<dbReference type="EMBL" id="PXOA01000064">
    <property type="protein sequence ID" value="RFU81151.1"/>
    <property type="molecule type" value="Genomic_DNA"/>
</dbReference>
<gene>
    <name evidence="3" type="ORF">TARUN_1060</name>
</gene>
<dbReference type="STRING" id="490622.A0A395P079"/>